<evidence type="ECO:0000256" key="5">
    <source>
        <dbReference type="ARBA" id="ARBA00022729"/>
    </source>
</evidence>
<dbReference type="PANTHER" id="PTHR32382:SF4">
    <property type="entry name" value="FASCICLIN-LIKE ARABINOGALACTAN PROTEIN 1"/>
    <property type="match status" value="1"/>
</dbReference>
<dbReference type="Pfam" id="PF02469">
    <property type="entry name" value="Fasciclin"/>
    <property type="match status" value="2"/>
</dbReference>
<reference evidence="14 15" key="1">
    <citation type="journal article" date="2019" name="Nat. Plants">
        <title>Genome sequencing of Musa balbisiana reveals subgenome evolution and function divergence in polyploid bananas.</title>
        <authorList>
            <person name="Yao X."/>
        </authorList>
    </citation>
    <scope>NUCLEOTIDE SEQUENCE [LARGE SCALE GENOMIC DNA]</scope>
    <source>
        <strain evidence="15">cv. DH-PKW</strain>
        <tissue evidence="14">Leaves</tissue>
    </source>
</reference>
<keyword evidence="3" id="KW-1003">Cell membrane</keyword>
<evidence type="ECO:0000256" key="3">
    <source>
        <dbReference type="ARBA" id="ARBA00022475"/>
    </source>
</evidence>
<dbReference type="STRING" id="52838.A0A4S8K6H9"/>
<evidence type="ECO:0000256" key="1">
    <source>
        <dbReference type="ARBA" id="ARBA00004609"/>
    </source>
</evidence>
<gene>
    <name evidence="14" type="ORF">C4D60_Mb08t25640</name>
</gene>
<evidence type="ECO:0000313" key="14">
    <source>
        <dbReference type="EMBL" id="THU70497.1"/>
    </source>
</evidence>
<feature type="domain" description="FAS1" evidence="13">
    <location>
        <begin position="68"/>
        <end position="182"/>
    </location>
</feature>
<sequence>MPRAFIPPPWLSPPLLQTFIAPLLPHRCLSPHLLTVPPLAFAMRRVFPLLAASLLLLLAAASAPVAQGYNITKILAANPEFSTFNHYLTVTHLASEINRRLTITVLAVDNSGMADLLAKHLSVLTLRNVLALHILTDYYGAKKLHQLTGGSTLASSVFQSSGHAPGTTGYINITDHRAGKVTFAAEDSGGASPVSFVKAVKEMPYNISVLQVSTILSSPEAEAPVAAPAPVNLTALMAKKGCKAFADLLLARPDVLQIFQDNLDSGLTVFCPDDAAVKAFAPKYKNLTADGKASLLLYHGMPVYYSPQLLKANNGVVNTLATDGSNKNFNYTVQNDGTDITLKTRIVTATITSTLIDQDPDAVYAIDKVLQPRELFKLAEVVDAPSPAPAGSKKAKHGAKHASPPAPAGGG</sequence>
<comment type="caution">
    <text evidence="14">The sequence shown here is derived from an EMBL/GenBank/DDBJ whole genome shotgun (WGS) entry which is preliminary data.</text>
</comment>
<dbReference type="InterPro" id="IPR036378">
    <property type="entry name" value="FAS1_dom_sf"/>
</dbReference>
<evidence type="ECO:0000256" key="10">
    <source>
        <dbReference type="ARBA" id="ARBA00023288"/>
    </source>
</evidence>
<dbReference type="GO" id="GO:0005886">
    <property type="term" value="C:plasma membrane"/>
    <property type="evidence" value="ECO:0007669"/>
    <property type="project" value="UniProtKB-SubCell"/>
</dbReference>
<evidence type="ECO:0000256" key="7">
    <source>
        <dbReference type="ARBA" id="ARBA00022974"/>
    </source>
</evidence>
<evidence type="ECO:0000256" key="6">
    <source>
        <dbReference type="ARBA" id="ARBA00022737"/>
    </source>
</evidence>
<comment type="subcellular location">
    <subcellularLocation>
        <location evidence="1">Cell membrane</location>
        <topology evidence="1">Lipid-anchor</topology>
        <topology evidence="1">GPI-anchor</topology>
    </subcellularLocation>
</comment>
<evidence type="ECO:0000256" key="2">
    <source>
        <dbReference type="ARBA" id="ARBA00007843"/>
    </source>
</evidence>
<dbReference type="InterPro" id="IPR000782">
    <property type="entry name" value="FAS1_domain"/>
</dbReference>
<evidence type="ECO:0000256" key="8">
    <source>
        <dbReference type="ARBA" id="ARBA00023136"/>
    </source>
</evidence>
<comment type="function">
    <text evidence="11">May be a cell surface adhesion protein.</text>
</comment>
<keyword evidence="9" id="KW-0325">Glycoprotein</keyword>
<keyword evidence="4" id="KW-0336">GPI-anchor</keyword>
<proteinExistence type="inferred from homology"/>
<dbReference type="SUPFAM" id="SSF82153">
    <property type="entry name" value="FAS1 domain"/>
    <property type="match status" value="2"/>
</dbReference>
<accession>A0A4S8K6H9</accession>
<dbReference type="FunFam" id="2.30.180.10:FF:000008">
    <property type="entry name" value="Fasciclin-like arabinogalactan protein 10"/>
    <property type="match status" value="1"/>
</dbReference>
<evidence type="ECO:0000256" key="9">
    <source>
        <dbReference type="ARBA" id="ARBA00023180"/>
    </source>
</evidence>
<keyword evidence="7" id="KW-0654">Proteoglycan</keyword>
<protein>
    <recommendedName>
        <fullName evidence="13">FAS1 domain-containing protein</fullName>
    </recommendedName>
</protein>
<evidence type="ECO:0000313" key="15">
    <source>
        <dbReference type="Proteomes" id="UP000317650"/>
    </source>
</evidence>
<dbReference type="PANTHER" id="PTHR32382">
    <property type="entry name" value="FASCICLIN-LIKE ARABINOGALACTAN PROTEIN"/>
    <property type="match status" value="1"/>
</dbReference>
<dbReference type="GO" id="GO:0098552">
    <property type="term" value="C:side of membrane"/>
    <property type="evidence" value="ECO:0007669"/>
    <property type="project" value="UniProtKB-KW"/>
</dbReference>
<keyword evidence="10" id="KW-0449">Lipoprotein</keyword>
<dbReference type="Proteomes" id="UP000317650">
    <property type="component" value="Chromosome 8"/>
</dbReference>
<dbReference type="FunFam" id="2.30.180.10:FF:000010">
    <property type="entry name" value="Fasciclin-like arabinogalactan protein 2"/>
    <property type="match status" value="1"/>
</dbReference>
<keyword evidence="5" id="KW-0732">Signal</keyword>
<keyword evidence="8" id="KW-0472">Membrane</keyword>
<dbReference type="Gene3D" id="2.30.180.10">
    <property type="entry name" value="FAS1 domain"/>
    <property type="match status" value="2"/>
</dbReference>
<keyword evidence="6" id="KW-0677">Repeat</keyword>
<evidence type="ECO:0000256" key="4">
    <source>
        <dbReference type="ARBA" id="ARBA00022622"/>
    </source>
</evidence>
<organism evidence="14 15">
    <name type="scientific">Musa balbisiana</name>
    <name type="common">Banana</name>
    <dbReference type="NCBI Taxonomy" id="52838"/>
    <lineage>
        <taxon>Eukaryota</taxon>
        <taxon>Viridiplantae</taxon>
        <taxon>Streptophyta</taxon>
        <taxon>Embryophyta</taxon>
        <taxon>Tracheophyta</taxon>
        <taxon>Spermatophyta</taxon>
        <taxon>Magnoliopsida</taxon>
        <taxon>Liliopsida</taxon>
        <taxon>Zingiberales</taxon>
        <taxon>Musaceae</taxon>
        <taxon>Musa</taxon>
    </lineage>
</organism>
<dbReference type="EMBL" id="PYDT01000002">
    <property type="protein sequence ID" value="THU70497.1"/>
    <property type="molecule type" value="Genomic_DNA"/>
</dbReference>
<dbReference type="PROSITE" id="PS50213">
    <property type="entry name" value="FAS1"/>
    <property type="match status" value="2"/>
</dbReference>
<dbReference type="InterPro" id="IPR033254">
    <property type="entry name" value="Plant_FLA"/>
</dbReference>
<evidence type="ECO:0000256" key="11">
    <source>
        <dbReference type="ARBA" id="ARBA00024686"/>
    </source>
</evidence>
<keyword evidence="15" id="KW-1185">Reference proteome</keyword>
<dbReference type="SMART" id="SM00554">
    <property type="entry name" value="FAS1"/>
    <property type="match status" value="2"/>
</dbReference>
<feature type="region of interest" description="Disordered" evidence="12">
    <location>
        <begin position="386"/>
        <end position="411"/>
    </location>
</feature>
<feature type="domain" description="FAS1" evidence="13">
    <location>
        <begin position="229"/>
        <end position="370"/>
    </location>
</feature>
<dbReference type="AlphaFoldDB" id="A0A4S8K6H9"/>
<evidence type="ECO:0000256" key="12">
    <source>
        <dbReference type="SAM" id="MobiDB-lite"/>
    </source>
</evidence>
<name>A0A4S8K6H9_MUSBA</name>
<comment type="similarity">
    <text evidence="2">Belongs to the fasciclin-like AGP family.</text>
</comment>
<evidence type="ECO:0000259" key="13">
    <source>
        <dbReference type="PROSITE" id="PS50213"/>
    </source>
</evidence>